<dbReference type="Pfam" id="PF13783">
    <property type="entry name" value="DUF4177"/>
    <property type="match status" value="1"/>
</dbReference>
<reference evidence="1 2" key="1">
    <citation type="submission" date="2020-08" db="EMBL/GenBank/DDBJ databases">
        <title>Genomic Encyclopedia of Type Strains, Phase III (KMG-III): the genomes of soil and plant-associated and newly described type strains.</title>
        <authorList>
            <person name="Whitman W."/>
        </authorList>
    </citation>
    <scope>NUCLEOTIDE SEQUENCE [LARGE SCALE GENOMIC DNA]</scope>
    <source>
        <strain evidence="1 2">CECT 8960</strain>
    </source>
</reference>
<dbReference type="RefSeq" id="WP_184812535.1">
    <property type="nucleotide sequence ID" value="NZ_JACHJQ010000005.1"/>
</dbReference>
<keyword evidence="2" id="KW-1185">Reference proteome</keyword>
<dbReference type="EMBL" id="JACHJQ010000005">
    <property type="protein sequence ID" value="MBB4908366.1"/>
    <property type="molecule type" value="Genomic_DNA"/>
</dbReference>
<accession>A0A7W7Q839</accession>
<dbReference type="AlphaFoldDB" id="A0A7W7Q839"/>
<evidence type="ECO:0008006" key="3">
    <source>
        <dbReference type="Google" id="ProtNLM"/>
    </source>
</evidence>
<dbReference type="Proteomes" id="UP000520767">
    <property type="component" value="Unassembled WGS sequence"/>
</dbReference>
<evidence type="ECO:0000313" key="1">
    <source>
        <dbReference type="EMBL" id="MBB4908366.1"/>
    </source>
</evidence>
<dbReference type="InterPro" id="IPR025234">
    <property type="entry name" value="YjzH-like"/>
</dbReference>
<evidence type="ECO:0000313" key="2">
    <source>
        <dbReference type="Proteomes" id="UP000520767"/>
    </source>
</evidence>
<comment type="caution">
    <text evidence="1">The sequence shown here is derived from an EMBL/GenBank/DDBJ whole genome shotgun (WGS) entry which is preliminary data.</text>
</comment>
<sequence length="70" mass="7713">MTEQFEYKVVELREKLLGGKMSGAKLEGLLNEHAAQGWQLKAITTAEVKGRIGPGGVDGILITFERRVSR</sequence>
<gene>
    <name evidence="1" type="ORF">FHR82_004619</name>
</gene>
<protein>
    <recommendedName>
        <fullName evidence="3">DUF4177 domain-containing protein</fullName>
    </recommendedName>
</protein>
<organism evidence="1 2">
    <name type="scientific">Actinophytocola algeriensis</name>
    <dbReference type="NCBI Taxonomy" id="1768010"/>
    <lineage>
        <taxon>Bacteria</taxon>
        <taxon>Bacillati</taxon>
        <taxon>Actinomycetota</taxon>
        <taxon>Actinomycetes</taxon>
        <taxon>Pseudonocardiales</taxon>
        <taxon>Pseudonocardiaceae</taxon>
    </lineage>
</organism>
<proteinExistence type="predicted"/>
<name>A0A7W7Q839_9PSEU</name>